<feature type="binding site" evidence="5">
    <location>
        <position position="238"/>
    </location>
    <ligand>
        <name>substrate</name>
    </ligand>
</feature>
<organism evidence="8 9">
    <name type="scientific">Paramecium tetraurelia</name>
    <dbReference type="NCBI Taxonomy" id="5888"/>
    <lineage>
        <taxon>Eukaryota</taxon>
        <taxon>Sar</taxon>
        <taxon>Alveolata</taxon>
        <taxon>Ciliophora</taxon>
        <taxon>Intramacronucleata</taxon>
        <taxon>Oligohymenophorea</taxon>
        <taxon>Peniculida</taxon>
        <taxon>Parameciidae</taxon>
        <taxon>Paramecium</taxon>
    </lineage>
</organism>
<proteinExistence type="inferred from homology"/>
<dbReference type="Proteomes" id="UP000000600">
    <property type="component" value="Unassembled WGS sequence"/>
</dbReference>
<feature type="binding site" evidence="5">
    <location>
        <position position="224"/>
    </location>
    <ligand>
        <name>substrate</name>
    </ligand>
</feature>
<dbReference type="GO" id="GO:0005737">
    <property type="term" value="C:cytoplasm"/>
    <property type="evidence" value="ECO:0000318"/>
    <property type="project" value="GO_Central"/>
</dbReference>
<feature type="domain" description="PARG catalytic Macro" evidence="6">
    <location>
        <begin position="192"/>
        <end position="393"/>
    </location>
</feature>
<evidence type="ECO:0000259" key="7">
    <source>
        <dbReference type="Pfam" id="PF20811"/>
    </source>
</evidence>
<evidence type="ECO:0000256" key="1">
    <source>
        <dbReference type="ARBA" id="ARBA00009545"/>
    </source>
</evidence>
<feature type="active site" evidence="4">
    <location>
        <position position="239"/>
    </location>
</feature>
<evidence type="ECO:0000256" key="2">
    <source>
        <dbReference type="ARBA" id="ARBA00012255"/>
    </source>
</evidence>
<dbReference type="GO" id="GO:1990966">
    <property type="term" value="P:ATP generation from poly-ADP-D-ribose"/>
    <property type="evidence" value="ECO:0000318"/>
    <property type="project" value="GO_Central"/>
</dbReference>
<sequence>MIQMDVKEKKMYKFPTLSQRQMDLLTKLLSQQDRQNALPIINALTGNNGAQLRGLDTAISALDKNHRDMFFQYVLPKMAKYALDMLELSPKKELLISEGSIDFTRKEIYQFLSLSFFGLLVTQDEKFPDTYNLGHILQTDAEKSKCYLYYFIMASPDLENEIITVERIAFNADYHINQFFPNSQAKILEDAQLWSNCEKSLQTIEFVDQKIEEQQNSILVDFANKYVGGGVLSYGCVQEEILFTIMPENIIAVLFCKVLDFHQVVIVKNTIRYSDYEGYANSFRFVQRQPKNMNQNILVLDAINYKNNPDKQFQQNEIMREINKAFIGFSLSQSAKEEEFLYPISTGKWGCGVFKGNTQLKTIIQLLAFSASTKSENQKRRMIFSTFKDKQLQFIKKDVDHIIGKYKTVGKLFSQLMKVTPKYGVFEFLLGQK</sequence>
<accession>A0DVP8</accession>
<protein>
    <recommendedName>
        <fullName evidence="2">poly(ADP-ribose) glycohydrolase</fullName>
        <ecNumber evidence="2">3.2.1.143</ecNumber>
    </recommendedName>
</protein>
<evidence type="ECO:0000256" key="3">
    <source>
        <dbReference type="ARBA" id="ARBA00022801"/>
    </source>
</evidence>
<dbReference type="Pfam" id="PF20811">
    <property type="entry name" value="PARG_cat_N"/>
    <property type="match status" value="1"/>
</dbReference>
<dbReference type="STRING" id="5888.A0DVP8"/>
<dbReference type="Pfam" id="PF05028">
    <property type="entry name" value="PARG_cat_C"/>
    <property type="match status" value="1"/>
</dbReference>
<dbReference type="PANTHER" id="PTHR12837">
    <property type="entry name" value="POLY ADP-RIBOSE GLYCOHYDROLASE"/>
    <property type="match status" value="1"/>
</dbReference>
<name>A0DVP8_PARTE</name>
<dbReference type="GeneID" id="5040297"/>
<keyword evidence="9" id="KW-1185">Reference proteome</keyword>
<dbReference type="GO" id="GO:0009225">
    <property type="term" value="P:nucleotide-sugar metabolic process"/>
    <property type="evidence" value="ECO:0000318"/>
    <property type="project" value="GO_Central"/>
</dbReference>
<reference evidence="8 9" key="1">
    <citation type="journal article" date="2006" name="Nature">
        <title>Global trends of whole-genome duplications revealed by the ciliate Paramecium tetraurelia.</title>
        <authorList>
            <consortium name="Genoscope"/>
            <person name="Aury J.-M."/>
            <person name="Jaillon O."/>
            <person name="Duret L."/>
            <person name="Noel B."/>
            <person name="Jubin C."/>
            <person name="Porcel B.M."/>
            <person name="Segurens B."/>
            <person name="Daubin V."/>
            <person name="Anthouard V."/>
            <person name="Aiach N."/>
            <person name="Arnaiz O."/>
            <person name="Billaut A."/>
            <person name="Beisson J."/>
            <person name="Blanc I."/>
            <person name="Bouhouche K."/>
            <person name="Camara F."/>
            <person name="Duharcourt S."/>
            <person name="Guigo R."/>
            <person name="Gogendeau D."/>
            <person name="Katinka M."/>
            <person name="Keller A.-M."/>
            <person name="Kissmehl R."/>
            <person name="Klotz C."/>
            <person name="Koll F."/>
            <person name="Le Moue A."/>
            <person name="Lepere C."/>
            <person name="Malinsky S."/>
            <person name="Nowacki M."/>
            <person name="Nowak J.K."/>
            <person name="Plattner H."/>
            <person name="Poulain J."/>
            <person name="Ruiz F."/>
            <person name="Serrano V."/>
            <person name="Zagulski M."/>
            <person name="Dessen P."/>
            <person name="Betermier M."/>
            <person name="Weissenbach J."/>
            <person name="Scarpelli C."/>
            <person name="Schachter V."/>
            <person name="Sperling L."/>
            <person name="Meyer E."/>
            <person name="Cohen J."/>
            <person name="Wincker P."/>
        </authorList>
    </citation>
    <scope>NUCLEOTIDE SEQUENCE [LARGE SCALE GENOMIC DNA]</scope>
    <source>
        <strain evidence="8 9">Stock d4-2</strain>
    </source>
</reference>
<dbReference type="GO" id="GO:0005975">
    <property type="term" value="P:carbohydrate metabolic process"/>
    <property type="evidence" value="ECO:0007669"/>
    <property type="project" value="InterPro"/>
</dbReference>
<dbReference type="GO" id="GO:0006282">
    <property type="term" value="P:regulation of DNA repair"/>
    <property type="evidence" value="ECO:0000318"/>
    <property type="project" value="GO_Central"/>
</dbReference>
<keyword evidence="3" id="KW-0378">Hydrolase</keyword>
<evidence type="ECO:0000259" key="6">
    <source>
        <dbReference type="Pfam" id="PF05028"/>
    </source>
</evidence>
<evidence type="ECO:0000256" key="4">
    <source>
        <dbReference type="PIRSR" id="PIRSR607724-1"/>
    </source>
</evidence>
<dbReference type="eggNOG" id="KOG2064">
    <property type="taxonomic scope" value="Eukaryota"/>
</dbReference>
<evidence type="ECO:0000313" key="8">
    <source>
        <dbReference type="EMBL" id="CAK87115.1"/>
    </source>
</evidence>
<feature type="active site" evidence="4">
    <location>
        <position position="240"/>
    </location>
</feature>
<dbReference type="EC" id="3.2.1.143" evidence="2"/>
<feature type="active site" evidence="4">
    <location>
        <position position="221"/>
    </location>
</feature>
<evidence type="ECO:0000256" key="5">
    <source>
        <dbReference type="PIRSR" id="PIRSR607724-2"/>
    </source>
</evidence>
<feature type="domain" description="PARG helical" evidence="7">
    <location>
        <begin position="62"/>
        <end position="167"/>
    </location>
</feature>
<comment type="similarity">
    <text evidence="1">Belongs to the poly(ADP-ribose) glycohydrolase family.</text>
</comment>
<dbReference type="InterPro" id="IPR046372">
    <property type="entry name" value="PARG_cat_C"/>
</dbReference>
<dbReference type="RefSeq" id="XP_001454512.1">
    <property type="nucleotide sequence ID" value="XM_001454475.1"/>
</dbReference>
<dbReference type="InterPro" id="IPR007724">
    <property type="entry name" value="Poly_GlycHdrlase"/>
</dbReference>
<gene>
    <name evidence="8" type="ORF">GSPATT00020768001</name>
</gene>
<dbReference type="KEGG" id="ptm:GSPATT00020768001"/>
<dbReference type="AlphaFoldDB" id="A0DVP8"/>
<dbReference type="InParanoid" id="A0DVP8"/>
<dbReference type="InterPro" id="IPR048362">
    <property type="entry name" value="PARG_helical"/>
</dbReference>
<dbReference type="EMBL" id="CT868607">
    <property type="protein sequence ID" value="CAK87115.1"/>
    <property type="molecule type" value="Genomic_DNA"/>
</dbReference>
<dbReference type="PANTHER" id="PTHR12837:SF0">
    <property type="entry name" value="POLY(ADP-RIBOSE) GLYCOHYDROLASE"/>
    <property type="match status" value="1"/>
</dbReference>
<dbReference type="GO" id="GO:0004649">
    <property type="term" value="F:poly(ADP-ribose) glycohydrolase activity"/>
    <property type="evidence" value="ECO:0000318"/>
    <property type="project" value="GO_Central"/>
</dbReference>
<dbReference type="OrthoDB" id="1937899at2759"/>
<dbReference type="HOGENOM" id="CLU_013388_0_0_1"/>
<feature type="binding site" evidence="5">
    <location>
        <position position="279"/>
    </location>
    <ligand>
        <name>substrate</name>
    </ligand>
</feature>
<evidence type="ECO:0000313" key="9">
    <source>
        <dbReference type="Proteomes" id="UP000000600"/>
    </source>
</evidence>
<dbReference type="GO" id="GO:0005634">
    <property type="term" value="C:nucleus"/>
    <property type="evidence" value="ECO:0000318"/>
    <property type="project" value="GO_Central"/>
</dbReference>
<dbReference type="OMA" id="LWSNCEK"/>